<organism evidence="2 3">
    <name type="scientific">Apodospora peruviana</name>
    <dbReference type="NCBI Taxonomy" id="516989"/>
    <lineage>
        <taxon>Eukaryota</taxon>
        <taxon>Fungi</taxon>
        <taxon>Dikarya</taxon>
        <taxon>Ascomycota</taxon>
        <taxon>Pezizomycotina</taxon>
        <taxon>Sordariomycetes</taxon>
        <taxon>Sordariomycetidae</taxon>
        <taxon>Sordariales</taxon>
        <taxon>Lasiosphaeriaceae</taxon>
        <taxon>Apodospora</taxon>
    </lineage>
</organism>
<evidence type="ECO:0000313" key="1">
    <source>
        <dbReference type="EMBL" id="KAK3311752.1"/>
    </source>
</evidence>
<dbReference type="EMBL" id="JAUEDM010000006">
    <property type="protein sequence ID" value="KAK3315392.1"/>
    <property type="molecule type" value="Genomic_DNA"/>
</dbReference>
<dbReference type="Proteomes" id="UP001283341">
    <property type="component" value="Unassembled WGS sequence"/>
</dbReference>
<reference evidence="2" key="1">
    <citation type="journal article" date="2023" name="Mol. Phylogenet. Evol.">
        <title>Genome-scale phylogeny and comparative genomics of the fungal order Sordariales.</title>
        <authorList>
            <person name="Hensen N."/>
            <person name="Bonometti L."/>
            <person name="Westerberg I."/>
            <person name="Brannstrom I.O."/>
            <person name="Guillou S."/>
            <person name="Cros-Aarteil S."/>
            <person name="Calhoun S."/>
            <person name="Haridas S."/>
            <person name="Kuo A."/>
            <person name="Mondo S."/>
            <person name="Pangilinan J."/>
            <person name="Riley R."/>
            <person name="LaButti K."/>
            <person name="Andreopoulos B."/>
            <person name="Lipzen A."/>
            <person name="Chen C."/>
            <person name="Yan M."/>
            <person name="Daum C."/>
            <person name="Ng V."/>
            <person name="Clum A."/>
            <person name="Steindorff A."/>
            <person name="Ohm R.A."/>
            <person name="Martin F."/>
            <person name="Silar P."/>
            <person name="Natvig D.O."/>
            <person name="Lalanne C."/>
            <person name="Gautier V."/>
            <person name="Ament-Velasquez S.L."/>
            <person name="Kruys A."/>
            <person name="Hutchinson M.I."/>
            <person name="Powell A.J."/>
            <person name="Barry K."/>
            <person name="Miller A.N."/>
            <person name="Grigoriev I.V."/>
            <person name="Debuchy R."/>
            <person name="Gladieux P."/>
            <person name="Hiltunen Thoren M."/>
            <person name="Johannesson H."/>
        </authorList>
    </citation>
    <scope>NUCLEOTIDE SEQUENCE</scope>
    <source>
        <strain evidence="2">CBS 118394</strain>
    </source>
</reference>
<accession>A0AAE0M187</accession>
<evidence type="ECO:0000313" key="3">
    <source>
        <dbReference type="Proteomes" id="UP001283341"/>
    </source>
</evidence>
<reference evidence="2" key="2">
    <citation type="submission" date="2023-06" db="EMBL/GenBank/DDBJ databases">
        <authorList>
            <consortium name="Lawrence Berkeley National Laboratory"/>
            <person name="Haridas S."/>
            <person name="Hensen N."/>
            <person name="Bonometti L."/>
            <person name="Westerberg I."/>
            <person name="Brannstrom I.O."/>
            <person name="Guillou S."/>
            <person name="Cros-Aarteil S."/>
            <person name="Calhoun S."/>
            <person name="Kuo A."/>
            <person name="Mondo S."/>
            <person name="Pangilinan J."/>
            <person name="Riley R."/>
            <person name="Labutti K."/>
            <person name="Andreopoulos B."/>
            <person name="Lipzen A."/>
            <person name="Chen C."/>
            <person name="Yanf M."/>
            <person name="Daum C."/>
            <person name="Ng V."/>
            <person name="Clum A."/>
            <person name="Steindorff A."/>
            <person name="Ohm R."/>
            <person name="Martin F."/>
            <person name="Silar P."/>
            <person name="Natvig D."/>
            <person name="Lalanne C."/>
            <person name="Gautier V."/>
            <person name="Ament-Velasquez S.L."/>
            <person name="Kruys A."/>
            <person name="Hutchinson M.I."/>
            <person name="Powell A.J."/>
            <person name="Barry K."/>
            <person name="Miller A.N."/>
            <person name="Grigoriev I.V."/>
            <person name="Debuchy R."/>
            <person name="Gladieux P."/>
            <person name="Thoren M.H."/>
            <person name="Johannesson H."/>
        </authorList>
    </citation>
    <scope>NUCLEOTIDE SEQUENCE</scope>
    <source>
        <strain evidence="2">CBS 118394</strain>
    </source>
</reference>
<gene>
    <name evidence="1" type="ORF">B0H66DRAFT_219558</name>
    <name evidence="2" type="ORF">B0H66DRAFT_536261</name>
</gene>
<comment type="caution">
    <text evidence="2">The sequence shown here is derived from an EMBL/GenBank/DDBJ whole genome shotgun (WGS) entry which is preliminary data.</text>
</comment>
<protein>
    <submittedName>
        <fullName evidence="2">Uncharacterized protein</fullName>
    </submittedName>
</protein>
<evidence type="ECO:0000313" key="2">
    <source>
        <dbReference type="EMBL" id="KAK3315392.1"/>
    </source>
</evidence>
<dbReference type="EMBL" id="JAUEDM010000030">
    <property type="protein sequence ID" value="KAK3311752.1"/>
    <property type="molecule type" value="Genomic_DNA"/>
</dbReference>
<dbReference type="AlphaFoldDB" id="A0AAE0M187"/>
<sequence>MGWSKWAVPLGAGTGLYAKTLCISDAMSVAWPPAILMFTLNQGTRLISSANLFALSPAPSPRGYRERVGFPTTISRLGLIRPLGVEDGINVGPKNIHLSAPAVEGPALPLVLRNPFPRRNPGWIPPVPTHCMPTHLYRTEYVQYKASHSHEYNPTENR</sequence>
<name>A0AAE0M187_9PEZI</name>
<proteinExistence type="predicted"/>
<keyword evidence="3" id="KW-1185">Reference proteome</keyword>